<sequence length="319" mass="33269">MSTAPPPSRLGAYACLALSMSLVGSYVALSKPLAAAFPVLLLAWLRFGIAALAMPHWLRRPADEPPMSRRTRGLVFLESFLGNFLFSICMIFGVSLTSAVSAGVIMAAIPAVVAVASWLFLRERITPRVGAAIACAAGGIGLLALAPGASTHGAAAQGGDNASLAWLGNLLVFGAVLCEAAYAVIGKSLTGKLGPRRICALINLWGFALSTPFGLWLAWRFDFGSVHIGHWALLVAYAMAASIWTVWLWMTGLRSVPAAQAGVFTVMLPVSAALVGVLVLGESLNPLQLLAFALALSGVLLATWPGRKPVPQAAPGHPH</sequence>
<reference evidence="8" key="1">
    <citation type="submission" date="2023-01" db="EMBL/GenBank/DDBJ databases">
        <title>Xenophilus mangrovi sp. nov., isolated from soil of Mangrove nature reserve.</title>
        <authorList>
            <person name="Xu S."/>
            <person name="Liu Z."/>
            <person name="Xu Y."/>
        </authorList>
    </citation>
    <scope>NUCLEOTIDE SEQUENCE</scope>
    <source>
        <strain evidence="8">YW8</strain>
    </source>
</reference>
<keyword evidence="4 6" id="KW-1133">Transmembrane helix</keyword>
<evidence type="ECO:0000256" key="4">
    <source>
        <dbReference type="ARBA" id="ARBA00022989"/>
    </source>
</evidence>
<evidence type="ECO:0000256" key="2">
    <source>
        <dbReference type="ARBA" id="ARBA00022475"/>
    </source>
</evidence>
<gene>
    <name evidence="8" type="ORF">PGB34_06790</name>
</gene>
<dbReference type="GO" id="GO:0005886">
    <property type="term" value="C:plasma membrane"/>
    <property type="evidence" value="ECO:0007669"/>
    <property type="project" value="UniProtKB-SubCell"/>
</dbReference>
<keyword evidence="9" id="KW-1185">Reference proteome</keyword>
<evidence type="ECO:0000259" key="7">
    <source>
        <dbReference type="Pfam" id="PF00892"/>
    </source>
</evidence>
<comment type="subcellular location">
    <subcellularLocation>
        <location evidence="1">Cell membrane</location>
        <topology evidence="1">Multi-pass membrane protein</topology>
    </subcellularLocation>
</comment>
<feature type="transmembrane region" description="Helical" evidence="6">
    <location>
        <begin position="74"/>
        <end position="94"/>
    </location>
</feature>
<feature type="domain" description="EamA" evidence="7">
    <location>
        <begin position="14"/>
        <end position="143"/>
    </location>
</feature>
<name>A0AAE3NAD1_9BURK</name>
<keyword evidence="5 6" id="KW-0472">Membrane</keyword>
<dbReference type="PANTHER" id="PTHR42920:SF5">
    <property type="entry name" value="EAMA DOMAIN-CONTAINING PROTEIN"/>
    <property type="match status" value="1"/>
</dbReference>
<keyword evidence="2" id="KW-1003">Cell membrane</keyword>
<dbReference type="Proteomes" id="UP001212602">
    <property type="component" value="Unassembled WGS sequence"/>
</dbReference>
<feature type="transmembrane region" description="Helical" evidence="6">
    <location>
        <begin position="35"/>
        <end position="53"/>
    </location>
</feature>
<protein>
    <submittedName>
        <fullName evidence="8">DMT family transporter</fullName>
    </submittedName>
</protein>
<evidence type="ECO:0000256" key="5">
    <source>
        <dbReference type="ARBA" id="ARBA00023136"/>
    </source>
</evidence>
<keyword evidence="3 6" id="KW-0812">Transmembrane</keyword>
<feature type="transmembrane region" description="Helical" evidence="6">
    <location>
        <begin position="261"/>
        <end position="281"/>
    </location>
</feature>
<accession>A0AAE3NAD1</accession>
<feature type="domain" description="EamA" evidence="7">
    <location>
        <begin position="167"/>
        <end position="303"/>
    </location>
</feature>
<feature type="transmembrane region" description="Helical" evidence="6">
    <location>
        <begin position="12"/>
        <end position="29"/>
    </location>
</feature>
<dbReference type="RefSeq" id="WP_271427302.1">
    <property type="nucleotide sequence ID" value="NZ_JAQIPB010000002.1"/>
</dbReference>
<feature type="transmembrane region" description="Helical" evidence="6">
    <location>
        <begin position="100"/>
        <end position="121"/>
    </location>
</feature>
<dbReference type="InterPro" id="IPR037185">
    <property type="entry name" value="EmrE-like"/>
</dbReference>
<evidence type="ECO:0000256" key="3">
    <source>
        <dbReference type="ARBA" id="ARBA00022692"/>
    </source>
</evidence>
<evidence type="ECO:0000256" key="6">
    <source>
        <dbReference type="SAM" id="Phobius"/>
    </source>
</evidence>
<feature type="transmembrane region" description="Helical" evidence="6">
    <location>
        <begin position="128"/>
        <end position="146"/>
    </location>
</feature>
<evidence type="ECO:0000313" key="9">
    <source>
        <dbReference type="Proteomes" id="UP001212602"/>
    </source>
</evidence>
<organism evidence="8 9">
    <name type="scientific">Xenophilus arseniciresistens</name>
    <dbReference type="NCBI Taxonomy" id="1283306"/>
    <lineage>
        <taxon>Bacteria</taxon>
        <taxon>Pseudomonadati</taxon>
        <taxon>Pseudomonadota</taxon>
        <taxon>Betaproteobacteria</taxon>
        <taxon>Burkholderiales</taxon>
        <taxon>Comamonadaceae</taxon>
        <taxon>Xenophilus</taxon>
    </lineage>
</organism>
<evidence type="ECO:0000256" key="1">
    <source>
        <dbReference type="ARBA" id="ARBA00004651"/>
    </source>
</evidence>
<dbReference type="InterPro" id="IPR000620">
    <property type="entry name" value="EamA_dom"/>
</dbReference>
<dbReference type="InterPro" id="IPR051258">
    <property type="entry name" value="Diverse_Substrate_Transporter"/>
</dbReference>
<dbReference type="AlphaFoldDB" id="A0AAE3NAD1"/>
<dbReference type="Pfam" id="PF00892">
    <property type="entry name" value="EamA"/>
    <property type="match status" value="2"/>
</dbReference>
<feature type="transmembrane region" description="Helical" evidence="6">
    <location>
        <begin position="231"/>
        <end position="249"/>
    </location>
</feature>
<feature type="transmembrane region" description="Helical" evidence="6">
    <location>
        <begin position="166"/>
        <end position="186"/>
    </location>
</feature>
<comment type="caution">
    <text evidence="8">The sequence shown here is derived from an EMBL/GenBank/DDBJ whole genome shotgun (WGS) entry which is preliminary data.</text>
</comment>
<dbReference type="EMBL" id="JAQIPB010000002">
    <property type="protein sequence ID" value="MDA7416069.1"/>
    <property type="molecule type" value="Genomic_DNA"/>
</dbReference>
<evidence type="ECO:0000313" key="8">
    <source>
        <dbReference type="EMBL" id="MDA7416069.1"/>
    </source>
</evidence>
<feature type="transmembrane region" description="Helical" evidence="6">
    <location>
        <begin position="198"/>
        <end position="219"/>
    </location>
</feature>
<dbReference type="SUPFAM" id="SSF103481">
    <property type="entry name" value="Multidrug resistance efflux transporter EmrE"/>
    <property type="match status" value="2"/>
</dbReference>
<proteinExistence type="predicted"/>
<dbReference type="PANTHER" id="PTHR42920">
    <property type="entry name" value="OS03G0707200 PROTEIN-RELATED"/>
    <property type="match status" value="1"/>
</dbReference>